<dbReference type="Pfam" id="PF08450">
    <property type="entry name" value="SGL"/>
    <property type="match status" value="1"/>
</dbReference>
<feature type="domain" description="SMP-30/Gluconolactonase/LRE-like region" evidence="2">
    <location>
        <begin position="18"/>
        <end position="259"/>
    </location>
</feature>
<dbReference type="SUPFAM" id="SSF63829">
    <property type="entry name" value="Calcium-dependent phosphotriesterase"/>
    <property type="match status" value="1"/>
</dbReference>
<dbReference type="InterPro" id="IPR005511">
    <property type="entry name" value="SMP-30"/>
</dbReference>
<evidence type="ECO:0000259" key="2">
    <source>
        <dbReference type="Pfam" id="PF08450"/>
    </source>
</evidence>
<dbReference type="PANTHER" id="PTHR10907:SF47">
    <property type="entry name" value="REGUCALCIN"/>
    <property type="match status" value="1"/>
</dbReference>
<proteinExistence type="inferred from homology"/>
<comment type="similarity">
    <text evidence="1">Belongs to the SMP-30/CGR1 family.</text>
</comment>
<dbReference type="Proteomes" id="UP001153050">
    <property type="component" value="Unassembled WGS sequence"/>
</dbReference>
<gene>
    <name evidence="3" type="ORF">MES5069_270079</name>
</gene>
<evidence type="ECO:0000313" key="3">
    <source>
        <dbReference type="EMBL" id="CAH2400841.1"/>
    </source>
</evidence>
<dbReference type="InterPro" id="IPR011042">
    <property type="entry name" value="6-blade_b-propeller_TolB-like"/>
</dbReference>
<evidence type="ECO:0000313" key="4">
    <source>
        <dbReference type="Proteomes" id="UP001153050"/>
    </source>
</evidence>
<sequence>MPTGNPEWQICTPTRDRLGESILWHPVEEALYWIDFYGPLVHRQKCGGGAVESWKIDQAATIGSLVFADKGRLLLAVDHGLHLLDTSTGKTRFFADPKNGKMNLAYNDGKVDRAGRYWIGTYDLSEREPNAVFYRMGPDGTAEVSDKGFVICNGPAFSPDNGKLYFSDTVGHRILSYDLDVNGTVSGRRVFFAFANNDGMPDGLAVDSVGNVWCALYGGSKVVCIDPRGTLRRSLYLPATFVTSLCFGGPELKTLYVTTGWNSSTTEATKADDIGGAVFMRPVDSPGLPEPVIALWDMKCDHEDLDPMKAGGRLL</sequence>
<dbReference type="Gene3D" id="2.120.10.30">
    <property type="entry name" value="TolB, C-terminal domain"/>
    <property type="match status" value="1"/>
</dbReference>
<name>A0ABM9DXH5_9HYPH</name>
<dbReference type="EMBL" id="CAKXZT010000121">
    <property type="protein sequence ID" value="CAH2400841.1"/>
    <property type="molecule type" value="Genomic_DNA"/>
</dbReference>
<dbReference type="InterPro" id="IPR013658">
    <property type="entry name" value="SGL"/>
</dbReference>
<comment type="caution">
    <text evidence="3">The sequence shown here is derived from an EMBL/GenBank/DDBJ whole genome shotgun (WGS) entry which is preliminary data.</text>
</comment>
<evidence type="ECO:0000256" key="1">
    <source>
        <dbReference type="ARBA" id="ARBA00008853"/>
    </source>
</evidence>
<protein>
    <submittedName>
        <fullName evidence="3">SGL domain-containing protein</fullName>
    </submittedName>
</protein>
<accession>A0ABM9DXH5</accession>
<dbReference type="PRINTS" id="PR01790">
    <property type="entry name" value="SMP30FAMILY"/>
</dbReference>
<dbReference type="RefSeq" id="WP_254018476.1">
    <property type="nucleotide sequence ID" value="NZ_CAKXZT010000121.1"/>
</dbReference>
<keyword evidence="4" id="KW-1185">Reference proteome</keyword>
<organism evidence="3 4">
    <name type="scientific">Mesorhizobium escarrei</name>
    <dbReference type="NCBI Taxonomy" id="666018"/>
    <lineage>
        <taxon>Bacteria</taxon>
        <taxon>Pseudomonadati</taxon>
        <taxon>Pseudomonadota</taxon>
        <taxon>Alphaproteobacteria</taxon>
        <taxon>Hyphomicrobiales</taxon>
        <taxon>Phyllobacteriaceae</taxon>
        <taxon>Mesorhizobium</taxon>
    </lineage>
</organism>
<reference evidence="3 4" key="1">
    <citation type="submission" date="2022-03" db="EMBL/GenBank/DDBJ databases">
        <authorList>
            <person name="Brunel B."/>
        </authorList>
    </citation>
    <scope>NUCLEOTIDE SEQUENCE [LARGE SCALE GENOMIC DNA]</scope>
    <source>
        <strain evidence="3">STM5069sample</strain>
    </source>
</reference>
<dbReference type="PANTHER" id="PTHR10907">
    <property type="entry name" value="REGUCALCIN"/>
    <property type="match status" value="1"/>
</dbReference>